<protein>
    <recommendedName>
        <fullName evidence="3">histidine kinase</fullName>
        <ecNumber evidence="3">2.7.13.3</ecNumber>
    </recommendedName>
</protein>
<keyword evidence="13" id="KW-1185">Reference proteome</keyword>
<keyword evidence="4" id="KW-0597">Phosphoprotein</keyword>
<feature type="domain" description="Histidine kinase" evidence="11">
    <location>
        <begin position="239"/>
        <end position="443"/>
    </location>
</feature>
<evidence type="ECO:0000256" key="3">
    <source>
        <dbReference type="ARBA" id="ARBA00012438"/>
    </source>
</evidence>
<name>A0ABY3C9U8_9GAMM</name>
<proteinExistence type="predicted"/>
<keyword evidence="12" id="KW-0067">ATP-binding</keyword>
<reference evidence="12 13" key="1">
    <citation type="journal article" date="2019" name="Antonie Van Leeuwenhoek">
        <title>Description of 'Ca. Methylobacter oryzae' KRF1, a novel species from the environmentally important Methylobacter clade 2.</title>
        <authorList>
            <person name="Khatri K."/>
            <person name="Mohite J.A."/>
            <person name="Pandit P.S."/>
            <person name="Bahulikar R."/>
            <person name="Rahalkar M.C."/>
        </authorList>
    </citation>
    <scope>NUCLEOTIDE SEQUENCE [LARGE SCALE GENOMIC DNA]</scope>
    <source>
        <strain evidence="12 13">KRF1</strain>
    </source>
</reference>
<dbReference type="PANTHER" id="PTHR45436">
    <property type="entry name" value="SENSOR HISTIDINE KINASE YKOH"/>
    <property type="match status" value="1"/>
</dbReference>
<keyword evidence="8 10" id="KW-1133">Transmembrane helix</keyword>
<feature type="transmembrane region" description="Helical" evidence="10">
    <location>
        <begin position="162"/>
        <end position="183"/>
    </location>
</feature>
<dbReference type="RefSeq" id="WP_127028553.1">
    <property type="nucleotide sequence ID" value="NZ_RYFG02000105.1"/>
</dbReference>
<accession>A0ABY3C9U8</accession>
<keyword evidence="6 10" id="KW-0812">Transmembrane</keyword>
<dbReference type="Gene3D" id="1.10.287.130">
    <property type="match status" value="1"/>
</dbReference>
<evidence type="ECO:0000256" key="6">
    <source>
        <dbReference type="ARBA" id="ARBA00022692"/>
    </source>
</evidence>
<dbReference type="Proteomes" id="UP000733744">
    <property type="component" value="Unassembled WGS sequence"/>
</dbReference>
<sequence>MKSLQLRLAIGLFISLIIVFVTLWWLISHTLRNLAEESVAEHMEHDALSILAALSTDSGNNIVLDDERVEPIYLVPFSGDYYQVITGKQVIHSRSLRGESFSVQELLAGRTNKLYVTGPKQQPLLIMVYGYRKLDRNITIAIAEDLSPTFARISTFQHRYTLISLILFLSLIVVQVIILRVGFYPLARIQKQIRALEQGEITQLDTNVPQEVLVLVSEFNRLLSMMGQRLQRSRNSLSDLAHALKTPLTVLQQLSREETLQSQPELVVTMQAQTQNMQSTMERVLKRGRLAGEGSAALKFDVQQEVPTLIHVLQNMYRDKNLSVTFSAPEDVELMVIDREDILELIGNLLDNACKWAKSKVAVSFNTDPEPRLIVEDDGPGVSEDDVIRLAQRGTRLDETVSGHGLGLSIARTIVEQNGGQLNMGRSDKLGGFLVEVLFAKSKVQ</sequence>
<evidence type="ECO:0000313" key="12">
    <source>
        <dbReference type="EMBL" id="TRW92882.1"/>
    </source>
</evidence>
<dbReference type="InterPro" id="IPR036890">
    <property type="entry name" value="HATPase_C_sf"/>
</dbReference>
<comment type="caution">
    <text evidence="12">The sequence shown here is derived from an EMBL/GenBank/DDBJ whole genome shotgun (WGS) entry which is preliminary data.</text>
</comment>
<evidence type="ECO:0000256" key="4">
    <source>
        <dbReference type="ARBA" id="ARBA00022553"/>
    </source>
</evidence>
<keyword evidence="9 10" id="KW-0472">Membrane</keyword>
<evidence type="ECO:0000256" key="8">
    <source>
        <dbReference type="ARBA" id="ARBA00022989"/>
    </source>
</evidence>
<evidence type="ECO:0000256" key="2">
    <source>
        <dbReference type="ARBA" id="ARBA00004370"/>
    </source>
</evidence>
<dbReference type="InterPro" id="IPR050428">
    <property type="entry name" value="TCS_sensor_his_kinase"/>
</dbReference>
<organism evidence="12 13">
    <name type="scientific">Candidatus Methylobacter oryzae</name>
    <dbReference type="NCBI Taxonomy" id="2497749"/>
    <lineage>
        <taxon>Bacteria</taxon>
        <taxon>Pseudomonadati</taxon>
        <taxon>Pseudomonadota</taxon>
        <taxon>Gammaproteobacteria</taxon>
        <taxon>Methylococcales</taxon>
        <taxon>Methylococcaceae</taxon>
        <taxon>Methylobacter</taxon>
    </lineage>
</organism>
<keyword evidence="5" id="KW-0808">Transferase</keyword>
<evidence type="ECO:0000259" key="11">
    <source>
        <dbReference type="PROSITE" id="PS50109"/>
    </source>
</evidence>
<evidence type="ECO:0000256" key="7">
    <source>
        <dbReference type="ARBA" id="ARBA00022777"/>
    </source>
</evidence>
<dbReference type="PANTHER" id="PTHR45436:SF5">
    <property type="entry name" value="SENSOR HISTIDINE KINASE TRCS"/>
    <property type="match status" value="1"/>
</dbReference>
<dbReference type="EMBL" id="RYFG02000105">
    <property type="protein sequence ID" value="TRW92882.1"/>
    <property type="molecule type" value="Genomic_DNA"/>
</dbReference>
<keyword evidence="7" id="KW-0418">Kinase</keyword>
<evidence type="ECO:0000256" key="10">
    <source>
        <dbReference type="SAM" id="Phobius"/>
    </source>
</evidence>
<evidence type="ECO:0000256" key="5">
    <source>
        <dbReference type="ARBA" id="ARBA00022679"/>
    </source>
</evidence>
<dbReference type="PROSITE" id="PS50109">
    <property type="entry name" value="HIS_KIN"/>
    <property type="match status" value="1"/>
</dbReference>
<evidence type="ECO:0000313" key="13">
    <source>
        <dbReference type="Proteomes" id="UP000733744"/>
    </source>
</evidence>
<dbReference type="InterPro" id="IPR036097">
    <property type="entry name" value="HisK_dim/P_sf"/>
</dbReference>
<dbReference type="InterPro" id="IPR003661">
    <property type="entry name" value="HisK_dim/P_dom"/>
</dbReference>
<feature type="transmembrane region" description="Helical" evidence="10">
    <location>
        <begin position="6"/>
        <end position="27"/>
    </location>
</feature>
<dbReference type="EC" id="2.7.13.3" evidence="3"/>
<comment type="catalytic activity">
    <reaction evidence="1">
        <text>ATP + protein L-histidine = ADP + protein N-phospho-L-histidine.</text>
        <dbReference type="EC" id="2.7.13.3"/>
    </reaction>
</comment>
<dbReference type="InterPro" id="IPR003594">
    <property type="entry name" value="HATPase_dom"/>
</dbReference>
<dbReference type="SUPFAM" id="SSF47384">
    <property type="entry name" value="Homodimeric domain of signal transducing histidine kinase"/>
    <property type="match status" value="1"/>
</dbReference>
<dbReference type="CDD" id="cd00082">
    <property type="entry name" value="HisKA"/>
    <property type="match status" value="1"/>
</dbReference>
<keyword evidence="12" id="KW-0547">Nucleotide-binding</keyword>
<dbReference type="PRINTS" id="PR00344">
    <property type="entry name" value="BCTRLSENSOR"/>
</dbReference>
<evidence type="ECO:0000256" key="9">
    <source>
        <dbReference type="ARBA" id="ARBA00023136"/>
    </source>
</evidence>
<dbReference type="InterPro" id="IPR005467">
    <property type="entry name" value="His_kinase_dom"/>
</dbReference>
<dbReference type="GO" id="GO:0005524">
    <property type="term" value="F:ATP binding"/>
    <property type="evidence" value="ECO:0007669"/>
    <property type="project" value="UniProtKB-KW"/>
</dbReference>
<dbReference type="Pfam" id="PF02518">
    <property type="entry name" value="HATPase_c"/>
    <property type="match status" value="1"/>
</dbReference>
<gene>
    <name evidence="12" type="ORF">EKO24_014070</name>
</gene>
<dbReference type="InterPro" id="IPR004358">
    <property type="entry name" value="Sig_transdc_His_kin-like_C"/>
</dbReference>
<evidence type="ECO:0000256" key="1">
    <source>
        <dbReference type="ARBA" id="ARBA00000085"/>
    </source>
</evidence>
<comment type="subcellular location">
    <subcellularLocation>
        <location evidence="2">Membrane</location>
    </subcellularLocation>
</comment>
<dbReference type="SUPFAM" id="SSF55874">
    <property type="entry name" value="ATPase domain of HSP90 chaperone/DNA topoisomerase II/histidine kinase"/>
    <property type="match status" value="1"/>
</dbReference>
<dbReference type="SMART" id="SM00387">
    <property type="entry name" value="HATPase_c"/>
    <property type="match status" value="1"/>
</dbReference>
<dbReference type="Gene3D" id="3.30.565.10">
    <property type="entry name" value="Histidine kinase-like ATPase, C-terminal domain"/>
    <property type="match status" value="1"/>
</dbReference>